<evidence type="ECO:0000313" key="3">
    <source>
        <dbReference type="Proteomes" id="UP000016932"/>
    </source>
</evidence>
<accession>N1QCR5</accession>
<keyword evidence="3" id="KW-1185">Reference proteome</keyword>
<evidence type="ECO:0000256" key="1">
    <source>
        <dbReference type="SAM" id="MobiDB-lite"/>
    </source>
</evidence>
<dbReference type="RefSeq" id="XP_007921965.1">
    <property type="nucleotide sequence ID" value="XM_007923774.1"/>
</dbReference>
<dbReference type="AlphaFoldDB" id="N1QCR5"/>
<feature type="region of interest" description="Disordered" evidence="1">
    <location>
        <begin position="48"/>
        <end position="94"/>
    </location>
</feature>
<organism evidence="2 3">
    <name type="scientific">Pseudocercospora fijiensis (strain CIRAD86)</name>
    <name type="common">Black leaf streak disease fungus</name>
    <name type="synonym">Mycosphaerella fijiensis</name>
    <dbReference type="NCBI Taxonomy" id="383855"/>
    <lineage>
        <taxon>Eukaryota</taxon>
        <taxon>Fungi</taxon>
        <taxon>Dikarya</taxon>
        <taxon>Ascomycota</taxon>
        <taxon>Pezizomycotina</taxon>
        <taxon>Dothideomycetes</taxon>
        <taxon>Dothideomycetidae</taxon>
        <taxon>Mycosphaerellales</taxon>
        <taxon>Mycosphaerellaceae</taxon>
        <taxon>Pseudocercospora</taxon>
    </lineage>
</organism>
<proteinExistence type="predicted"/>
<reference evidence="2 3" key="1">
    <citation type="journal article" date="2012" name="PLoS Pathog.">
        <title>Diverse lifestyles and strategies of plant pathogenesis encoded in the genomes of eighteen Dothideomycetes fungi.</title>
        <authorList>
            <person name="Ohm R.A."/>
            <person name="Feau N."/>
            <person name="Henrissat B."/>
            <person name="Schoch C.L."/>
            <person name="Horwitz B.A."/>
            <person name="Barry K.W."/>
            <person name="Condon B.J."/>
            <person name="Copeland A.C."/>
            <person name="Dhillon B."/>
            <person name="Glaser F."/>
            <person name="Hesse C.N."/>
            <person name="Kosti I."/>
            <person name="LaButti K."/>
            <person name="Lindquist E.A."/>
            <person name="Lucas S."/>
            <person name="Salamov A.A."/>
            <person name="Bradshaw R.E."/>
            <person name="Ciuffetti L."/>
            <person name="Hamelin R.C."/>
            <person name="Kema G.H.J."/>
            <person name="Lawrence C."/>
            <person name="Scott J.A."/>
            <person name="Spatafora J.W."/>
            <person name="Turgeon B.G."/>
            <person name="de Wit P.J.G.M."/>
            <person name="Zhong S."/>
            <person name="Goodwin S.B."/>
            <person name="Grigoriev I.V."/>
        </authorList>
    </citation>
    <scope>NUCLEOTIDE SEQUENCE [LARGE SCALE GENOMIC DNA]</scope>
    <source>
        <strain evidence="2 3">CIRAD86</strain>
    </source>
</reference>
<protein>
    <submittedName>
        <fullName evidence="2">Uncharacterized protein</fullName>
    </submittedName>
</protein>
<sequence length="168" mass="18714">MRTLSSSFIPPARRDRGRRGLYRFTRSMYEPLTVTSAIPNFTINLGSTEPQHISSSDETMSGRSSPITSYDDDDLGDDKDGEEDSGSTTPHQDRLADEYIRAFLSQPASPSIAYKRCLWESDNSTAGHTPPPERNLPGVQRMLSGLQMTTLNARSIDAKFEATKHRDT</sequence>
<dbReference type="HOGENOM" id="CLU_1587230_0_0_1"/>
<dbReference type="Proteomes" id="UP000016932">
    <property type="component" value="Unassembled WGS sequence"/>
</dbReference>
<feature type="compositionally biased region" description="Polar residues" evidence="1">
    <location>
        <begin position="48"/>
        <end position="68"/>
    </location>
</feature>
<evidence type="ECO:0000313" key="2">
    <source>
        <dbReference type="EMBL" id="EME89263.1"/>
    </source>
</evidence>
<dbReference type="EMBL" id="KB446555">
    <property type="protein sequence ID" value="EME89263.1"/>
    <property type="molecule type" value="Genomic_DNA"/>
</dbReference>
<feature type="compositionally biased region" description="Acidic residues" evidence="1">
    <location>
        <begin position="70"/>
        <end position="85"/>
    </location>
</feature>
<dbReference type="STRING" id="383855.N1QCR5"/>
<gene>
    <name evidence="2" type="ORF">MYCFIDRAFT_210034</name>
</gene>
<dbReference type="GeneID" id="19336970"/>
<dbReference type="VEuPathDB" id="FungiDB:MYCFIDRAFT_210034"/>
<name>N1QCR5_PSEFD</name>
<dbReference type="KEGG" id="pfj:MYCFIDRAFT_210034"/>